<name>A0A6J7F6I1_9ZZZZ</name>
<proteinExistence type="inferred from homology"/>
<evidence type="ECO:0000256" key="1">
    <source>
        <dbReference type="ARBA" id="ARBA00008136"/>
    </source>
</evidence>
<accession>A0A6J7F6I1</accession>
<evidence type="ECO:0000256" key="2">
    <source>
        <dbReference type="ARBA" id="ARBA00022670"/>
    </source>
</evidence>
<dbReference type="GO" id="GO:0016829">
    <property type="term" value="F:lyase activity"/>
    <property type="evidence" value="ECO:0007669"/>
    <property type="project" value="UniProtKB-KW"/>
</dbReference>
<dbReference type="GO" id="GO:0008233">
    <property type="term" value="F:peptidase activity"/>
    <property type="evidence" value="ECO:0007669"/>
    <property type="project" value="UniProtKB-KW"/>
</dbReference>
<protein>
    <submittedName>
        <fullName evidence="8">Unannotated protein</fullName>
    </submittedName>
</protein>
<dbReference type="InterPro" id="IPR003738">
    <property type="entry name" value="SRAP"/>
</dbReference>
<evidence type="ECO:0000256" key="7">
    <source>
        <dbReference type="ARBA" id="ARBA00023239"/>
    </source>
</evidence>
<evidence type="ECO:0000313" key="8">
    <source>
        <dbReference type="EMBL" id="CAB4891057.1"/>
    </source>
</evidence>
<keyword evidence="5" id="KW-0190">Covalent protein-DNA linkage</keyword>
<dbReference type="SUPFAM" id="SSF143081">
    <property type="entry name" value="BB1717-like"/>
    <property type="match status" value="1"/>
</dbReference>
<dbReference type="Gene3D" id="3.90.1680.10">
    <property type="entry name" value="SOS response associated peptidase-like"/>
    <property type="match status" value="1"/>
</dbReference>
<dbReference type="AlphaFoldDB" id="A0A6J7F6I1"/>
<dbReference type="Pfam" id="PF02586">
    <property type="entry name" value="SRAP"/>
    <property type="match status" value="1"/>
</dbReference>
<dbReference type="InterPro" id="IPR036590">
    <property type="entry name" value="SRAP-like"/>
</dbReference>
<keyword evidence="3" id="KW-0227">DNA damage</keyword>
<dbReference type="PANTHER" id="PTHR13604">
    <property type="entry name" value="DC12-RELATED"/>
    <property type="match status" value="1"/>
</dbReference>
<evidence type="ECO:0000256" key="5">
    <source>
        <dbReference type="ARBA" id="ARBA00023124"/>
    </source>
</evidence>
<gene>
    <name evidence="8" type="ORF">UFOPK3516_00370</name>
</gene>
<keyword evidence="7" id="KW-0456">Lyase</keyword>
<dbReference type="EMBL" id="CAFBMB010000016">
    <property type="protein sequence ID" value="CAB4891057.1"/>
    <property type="molecule type" value="Genomic_DNA"/>
</dbReference>
<dbReference type="GO" id="GO:0106300">
    <property type="term" value="P:protein-DNA covalent cross-linking repair"/>
    <property type="evidence" value="ECO:0007669"/>
    <property type="project" value="InterPro"/>
</dbReference>
<evidence type="ECO:0000256" key="3">
    <source>
        <dbReference type="ARBA" id="ARBA00022763"/>
    </source>
</evidence>
<dbReference type="GO" id="GO:0003697">
    <property type="term" value="F:single-stranded DNA binding"/>
    <property type="evidence" value="ECO:0007669"/>
    <property type="project" value="InterPro"/>
</dbReference>
<reference evidence="8" key="1">
    <citation type="submission" date="2020-05" db="EMBL/GenBank/DDBJ databases">
        <authorList>
            <person name="Chiriac C."/>
            <person name="Salcher M."/>
            <person name="Ghai R."/>
            <person name="Kavagutti S V."/>
        </authorList>
    </citation>
    <scope>NUCLEOTIDE SEQUENCE</scope>
</reference>
<evidence type="ECO:0000256" key="6">
    <source>
        <dbReference type="ARBA" id="ARBA00023125"/>
    </source>
</evidence>
<organism evidence="8">
    <name type="scientific">freshwater metagenome</name>
    <dbReference type="NCBI Taxonomy" id="449393"/>
    <lineage>
        <taxon>unclassified sequences</taxon>
        <taxon>metagenomes</taxon>
        <taxon>ecological metagenomes</taxon>
    </lineage>
</organism>
<sequence length="234" mass="25553">MARTLSGALPDLLENLEGWNPDFENYNIPPTAQVPVVVEQPDATTGVVQRIVDWAHWGFVPAWKKSFAERPQPVNARIEGVATNGMFREAFRHRHCIVPASGYFEWSVNAAGEKQPYYIRGSGGRGLAMAGLFEDWIDPAVPEGEPGHVRRTTTIITRSALESIIPIHDRMPVLLGPETYDAWLTGDFASAAESLNFLETAAQATAQTFEAYAVGAAVGNVRNHGAQLIEPLAT</sequence>
<comment type="similarity">
    <text evidence="1">Belongs to the SOS response-associated peptidase family.</text>
</comment>
<dbReference type="GO" id="GO:0006508">
    <property type="term" value="P:proteolysis"/>
    <property type="evidence" value="ECO:0007669"/>
    <property type="project" value="UniProtKB-KW"/>
</dbReference>
<keyword evidence="4" id="KW-0378">Hydrolase</keyword>
<keyword evidence="6" id="KW-0238">DNA-binding</keyword>
<keyword evidence="2" id="KW-0645">Protease</keyword>
<dbReference type="PANTHER" id="PTHR13604:SF0">
    <property type="entry name" value="ABASIC SITE PROCESSING PROTEIN HMCES"/>
    <property type="match status" value="1"/>
</dbReference>
<evidence type="ECO:0000256" key="4">
    <source>
        <dbReference type="ARBA" id="ARBA00022801"/>
    </source>
</evidence>